<evidence type="ECO:0000313" key="2">
    <source>
        <dbReference type="Proteomes" id="UP000305238"/>
    </source>
</evidence>
<dbReference type="RefSeq" id="WP_138636423.1">
    <property type="nucleotide sequence ID" value="NZ_JASWDG010000129.1"/>
</dbReference>
<evidence type="ECO:0000313" key="1">
    <source>
        <dbReference type="EMBL" id="TMR40168.1"/>
    </source>
</evidence>
<keyword evidence="2" id="KW-1185">Reference proteome</keyword>
<dbReference type="Proteomes" id="UP000305238">
    <property type="component" value="Unassembled WGS sequence"/>
</dbReference>
<reference evidence="1 2" key="1">
    <citation type="submission" date="2019-05" db="EMBL/GenBank/DDBJ databases">
        <title>Draft genome sequence of Actinomadura geliboluensis A8036.</title>
        <authorList>
            <person name="Saricaoglu S."/>
            <person name="Isik K."/>
        </authorList>
    </citation>
    <scope>NUCLEOTIDE SEQUENCE [LARGE SCALE GENOMIC DNA]</scope>
    <source>
        <strain evidence="1 2">A8036</strain>
    </source>
</reference>
<sequence>MPHSFVISPDDVRSVVASADNPGLRRLRRELARPSSPGRFDNKCAHICDQECDHRPIASARVPAEV</sequence>
<accession>A0A5S4H4L0</accession>
<dbReference type="EMBL" id="VCKZ01000066">
    <property type="protein sequence ID" value="TMR40168.1"/>
    <property type="molecule type" value="Genomic_DNA"/>
</dbReference>
<protein>
    <submittedName>
        <fullName evidence="1">Uncharacterized protein</fullName>
    </submittedName>
</protein>
<gene>
    <name evidence="1" type="ORF">ETD96_12150</name>
</gene>
<organism evidence="1 2">
    <name type="scientific">Actinomadura geliboluensis</name>
    <dbReference type="NCBI Taxonomy" id="882440"/>
    <lineage>
        <taxon>Bacteria</taxon>
        <taxon>Bacillati</taxon>
        <taxon>Actinomycetota</taxon>
        <taxon>Actinomycetes</taxon>
        <taxon>Streptosporangiales</taxon>
        <taxon>Thermomonosporaceae</taxon>
        <taxon>Actinomadura</taxon>
    </lineage>
</organism>
<dbReference type="AlphaFoldDB" id="A0A5S4H4L0"/>
<name>A0A5S4H4L0_9ACTN</name>
<comment type="caution">
    <text evidence="1">The sequence shown here is derived from an EMBL/GenBank/DDBJ whole genome shotgun (WGS) entry which is preliminary data.</text>
</comment>
<proteinExistence type="predicted"/>